<keyword evidence="2" id="KW-1185">Reference proteome</keyword>
<dbReference type="Proteomes" id="UP000250235">
    <property type="component" value="Unassembled WGS sequence"/>
</dbReference>
<proteinExistence type="predicted"/>
<accession>A0A2Z7B4S3</accession>
<dbReference type="AlphaFoldDB" id="A0A2Z7B4S3"/>
<sequence>MRLRSVEESEDSATFVVSRDTSLERVLRLEGGLLVSRSRVPLVVPLSYSSLFLSPSDLVFSLPTTDKIWNLMVTVACSWWKWKSSCCACVASGIRCALERMTNRRMEEPVARGMVLRLDKQLRVAILVCGFEEPVEGATRRRMVKLKRCVSSIASGTSFEDSTSFCLAPCDWIACDWIACDWIACDWKVATGKLRLDCCVWLLRLDCFPSFSVEDLSDFGGAGFLVNFSFDCYPFEAAERPWRISRKLLVSGRRAAIPHSHIPAGIVATMRRVVNYHSSWARKQQVEWFDASGNSGSTAGRGFNPAGGAPGGG</sequence>
<gene>
    <name evidence="1" type="ORF">F511_06705</name>
</gene>
<reference evidence="1 2" key="1">
    <citation type="journal article" date="2015" name="Proc. Natl. Acad. Sci. U.S.A.">
        <title>The resurrection genome of Boea hygrometrica: A blueprint for survival of dehydration.</title>
        <authorList>
            <person name="Xiao L."/>
            <person name="Yang G."/>
            <person name="Zhang L."/>
            <person name="Yang X."/>
            <person name="Zhao S."/>
            <person name="Ji Z."/>
            <person name="Zhou Q."/>
            <person name="Hu M."/>
            <person name="Wang Y."/>
            <person name="Chen M."/>
            <person name="Xu Y."/>
            <person name="Jin H."/>
            <person name="Xiao X."/>
            <person name="Hu G."/>
            <person name="Bao F."/>
            <person name="Hu Y."/>
            <person name="Wan P."/>
            <person name="Li L."/>
            <person name="Deng X."/>
            <person name="Kuang T."/>
            <person name="Xiang C."/>
            <person name="Zhu J.K."/>
            <person name="Oliver M.J."/>
            <person name="He Y."/>
        </authorList>
    </citation>
    <scope>NUCLEOTIDE SEQUENCE [LARGE SCALE GENOMIC DNA]</scope>
    <source>
        <strain evidence="2">cv. XS01</strain>
    </source>
</reference>
<evidence type="ECO:0000313" key="2">
    <source>
        <dbReference type="Proteomes" id="UP000250235"/>
    </source>
</evidence>
<dbReference type="EMBL" id="KV010005">
    <property type="protein sequence ID" value="KZV28785.1"/>
    <property type="molecule type" value="Genomic_DNA"/>
</dbReference>
<evidence type="ECO:0000313" key="1">
    <source>
        <dbReference type="EMBL" id="KZV28785.1"/>
    </source>
</evidence>
<name>A0A2Z7B4S3_9LAMI</name>
<organism evidence="1 2">
    <name type="scientific">Dorcoceras hygrometricum</name>
    <dbReference type="NCBI Taxonomy" id="472368"/>
    <lineage>
        <taxon>Eukaryota</taxon>
        <taxon>Viridiplantae</taxon>
        <taxon>Streptophyta</taxon>
        <taxon>Embryophyta</taxon>
        <taxon>Tracheophyta</taxon>
        <taxon>Spermatophyta</taxon>
        <taxon>Magnoliopsida</taxon>
        <taxon>eudicotyledons</taxon>
        <taxon>Gunneridae</taxon>
        <taxon>Pentapetalae</taxon>
        <taxon>asterids</taxon>
        <taxon>lamiids</taxon>
        <taxon>Lamiales</taxon>
        <taxon>Gesneriaceae</taxon>
        <taxon>Didymocarpoideae</taxon>
        <taxon>Trichosporeae</taxon>
        <taxon>Loxocarpinae</taxon>
        <taxon>Dorcoceras</taxon>
    </lineage>
</organism>
<protein>
    <submittedName>
        <fullName evidence="1">Uncharacterized protein</fullName>
    </submittedName>
</protein>